<evidence type="ECO:0000256" key="6">
    <source>
        <dbReference type="ARBA" id="ARBA00022741"/>
    </source>
</evidence>
<keyword evidence="6" id="KW-0547">Nucleotide-binding</keyword>
<evidence type="ECO:0008006" key="11">
    <source>
        <dbReference type="Google" id="ProtNLM"/>
    </source>
</evidence>
<keyword evidence="9" id="KW-0614">Plasmid</keyword>
<dbReference type="RefSeq" id="WP_117362496.1">
    <property type="nucleotide sequence ID" value="NZ_CP024046.1"/>
</dbReference>
<keyword evidence="4" id="KW-0548">Nucleotidyltransferase</keyword>
<dbReference type="Proteomes" id="UP000258707">
    <property type="component" value="Plasmid pAArc1-02"/>
</dbReference>
<comment type="similarity">
    <text evidence="2">Belongs to the SELO family.</text>
</comment>
<protein>
    <recommendedName>
        <fullName evidence="11">YdiU family protein</fullName>
    </recommendedName>
</protein>
<sequence>MPFSFDTTYKSVDSSLYSRVTPKRIANPKVLLLNDRLCADLGLDTAELNANVLAGQNLLEEPIAQAYAGHQYGSFTVLGDGRAMILGEHVHDGNRYDIQLKGSGRTPYSRRGDGNATVSSMLREFLYSHAMQNLNIKTSRSLAVVETDEAVRRRRTEPGAILVRVMNSHIRYGTFQYVAGQGPDELQRFTDYVIDRHYPQLNETDRTYLEFFDAVMQSSIEMVVDWLRVGFIHGVMNTDNMSVNGETFDYGPCAFMNYYDEETVFSSIDTHGRYAFGNQQRILQWNLERFAEALQPLCKQSALTHDELKGKLDEFENRFAVQYYTMMRKKLGINSDAEKELVDEFLEWLRKSNADYTNTFLELEAPGRFDDPVFATAEFERLREKLAAVGLEEEVMQDANPRYIPRNYLVEKALDEYLEAGDLSTFEELLTVLENPYTARDMGSQFQQPPRREFDAAYTTYCNT</sequence>
<reference evidence="9 10" key="1">
    <citation type="submission" date="2017-10" db="EMBL/GenBank/DDBJ databases">
        <title>Phenotypic and genomic properties of facultatively anaerobic sulfur-reducing natronoarchaea from hypersaline soda lakes.</title>
        <authorList>
            <person name="Sorokin D.Y."/>
            <person name="Kublanov I.V."/>
            <person name="Roman P."/>
            <person name="Sinninghe Damste J.S."/>
            <person name="Golyshin P.N."/>
            <person name="Rojo D."/>
            <person name="Ciordia S."/>
            <person name="Mena Md.C."/>
            <person name="Ferrer M."/>
            <person name="Messina E."/>
            <person name="Smedile F."/>
            <person name="La Spada G."/>
            <person name="La Cono V."/>
            <person name="Yakimov M.M."/>
        </authorList>
    </citation>
    <scope>NUCLEOTIDE SEQUENCE [LARGE SCALE GENOMIC DNA]</scope>
    <source>
        <strain evidence="9 10">AArc1</strain>
        <plasmid evidence="10">paarc1-02</plasmid>
    </source>
</reference>
<dbReference type="GeneID" id="37636785"/>
<gene>
    <name evidence="9" type="ORF">AArc1_5108</name>
</gene>
<evidence type="ECO:0000256" key="5">
    <source>
        <dbReference type="ARBA" id="ARBA00022723"/>
    </source>
</evidence>
<accession>A0A346P9W4</accession>
<organism evidence="9 10">
    <name type="scientific">Natrarchaeobaculum sulfurireducens</name>
    <dbReference type="NCBI Taxonomy" id="2044521"/>
    <lineage>
        <taxon>Archaea</taxon>
        <taxon>Methanobacteriati</taxon>
        <taxon>Methanobacteriota</taxon>
        <taxon>Stenosarchaea group</taxon>
        <taxon>Halobacteria</taxon>
        <taxon>Halobacteriales</taxon>
        <taxon>Natrialbaceae</taxon>
        <taxon>Natrarchaeobaculum</taxon>
    </lineage>
</organism>
<dbReference type="PANTHER" id="PTHR32057">
    <property type="entry name" value="PROTEIN ADENYLYLTRANSFERASE SELO, MITOCHONDRIAL"/>
    <property type="match status" value="1"/>
</dbReference>
<proteinExistence type="inferred from homology"/>
<dbReference type="GO" id="GO:0070733">
    <property type="term" value="F:AMPylase activity"/>
    <property type="evidence" value="ECO:0007669"/>
    <property type="project" value="TreeGrafter"/>
</dbReference>
<keyword evidence="5" id="KW-0479">Metal-binding</keyword>
<evidence type="ECO:0000313" key="10">
    <source>
        <dbReference type="Proteomes" id="UP000258707"/>
    </source>
</evidence>
<keyword evidence="7" id="KW-0067">ATP-binding</keyword>
<keyword evidence="8" id="KW-0460">Magnesium</keyword>
<comment type="cofactor">
    <cofactor evidence="1">
        <name>Mg(2+)</name>
        <dbReference type="ChEBI" id="CHEBI:18420"/>
    </cofactor>
</comment>
<name>A0A346P9W4_9EURY</name>
<evidence type="ECO:0000256" key="2">
    <source>
        <dbReference type="ARBA" id="ARBA00009747"/>
    </source>
</evidence>
<dbReference type="KEGG" id="nan:AArc1_5108"/>
<dbReference type="PANTHER" id="PTHR32057:SF14">
    <property type="entry name" value="PROTEIN ADENYLYLTRANSFERASE SELO, MITOCHONDRIAL"/>
    <property type="match status" value="1"/>
</dbReference>
<evidence type="ECO:0000256" key="1">
    <source>
        <dbReference type="ARBA" id="ARBA00001946"/>
    </source>
</evidence>
<dbReference type="NCBIfam" id="NF000658">
    <property type="entry name" value="PRK00029.1"/>
    <property type="match status" value="1"/>
</dbReference>
<dbReference type="HAMAP" id="MF_00692">
    <property type="entry name" value="SelO"/>
    <property type="match status" value="1"/>
</dbReference>
<evidence type="ECO:0000256" key="3">
    <source>
        <dbReference type="ARBA" id="ARBA00022679"/>
    </source>
</evidence>
<dbReference type="GO" id="GO:0005524">
    <property type="term" value="F:ATP binding"/>
    <property type="evidence" value="ECO:0007669"/>
    <property type="project" value="UniProtKB-KW"/>
</dbReference>
<dbReference type="Pfam" id="PF02696">
    <property type="entry name" value="SelO"/>
    <property type="match status" value="1"/>
</dbReference>
<evidence type="ECO:0000256" key="8">
    <source>
        <dbReference type="ARBA" id="ARBA00022842"/>
    </source>
</evidence>
<keyword evidence="3" id="KW-0808">Transferase</keyword>
<dbReference type="EMBL" id="CP024046">
    <property type="protein sequence ID" value="AXR76309.1"/>
    <property type="molecule type" value="Genomic_DNA"/>
</dbReference>
<evidence type="ECO:0000313" key="9">
    <source>
        <dbReference type="EMBL" id="AXR76309.1"/>
    </source>
</evidence>
<evidence type="ECO:0000256" key="7">
    <source>
        <dbReference type="ARBA" id="ARBA00022840"/>
    </source>
</evidence>
<evidence type="ECO:0000256" key="4">
    <source>
        <dbReference type="ARBA" id="ARBA00022695"/>
    </source>
</evidence>
<geneLocation type="plasmid" evidence="10">
    <name>paarc1-02</name>
</geneLocation>
<dbReference type="InterPro" id="IPR003846">
    <property type="entry name" value="SelO"/>
</dbReference>
<dbReference type="AlphaFoldDB" id="A0A346P9W4"/>
<dbReference type="GO" id="GO:0046872">
    <property type="term" value="F:metal ion binding"/>
    <property type="evidence" value="ECO:0007669"/>
    <property type="project" value="UniProtKB-KW"/>
</dbReference>